<dbReference type="Proteomes" id="UP001190491">
    <property type="component" value="Unassembled WGS sequence"/>
</dbReference>
<dbReference type="EMBL" id="CAUDKO010000010">
    <property type="protein sequence ID" value="CAJ0887163.1"/>
    <property type="molecule type" value="Genomic_DNA"/>
</dbReference>
<name>A0AAD2C0G7_9RALS</name>
<dbReference type="GO" id="GO:0016787">
    <property type="term" value="F:hydrolase activity"/>
    <property type="evidence" value="ECO:0007669"/>
    <property type="project" value="UniProtKB-KW"/>
</dbReference>
<dbReference type="PANTHER" id="PTHR48081:SF6">
    <property type="entry name" value="PEPTIDASE S9 PROLYL OLIGOPEPTIDASE CATALYTIC DOMAIN-CONTAINING PROTEIN"/>
    <property type="match status" value="1"/>
</dbReference>
<evidence type="ECO:0000256" key="1">
    <source>
        <dbReference type="ARBA" id="ARBA00010515"/>
    </source>
</evidence>
<evidence type="ECO:0000313" key="7">
    <source>
        <dbReference type="EMBL" id="CAJ0899962.1"/>
    </source>
</evidence>
<evidence type="ECO:0000256" key="3">
    <source>
        <dbReference type="PROSITE-ProRule" id="PRU10038"/>
    </source>
</evidence>
<keyword evidence="4" id="KW-0732">Signal</keyword>
<evidence type="ECO:0000313" key="8">
    <source>
        <dbReference type="Proteomes" id="UP001189792"/>
    </source>
</evidence>
<accession>A0AAD2C0G7</accession>
<keyword evidence="8" id="KW-1185">Reference proteome</keyword>
<dbReference type="InterPro" id="IPR013094">
    <property type="entry name" value="AB_hydrolase_3"/>
</dbReference>
<feature type="chain" id="PRO_5042099651" evidence="4">
    <location>
        <begin position="21"/>
        <end position="326"/>
    </location>
</feature>
<dbReference type="PROSITE" id="PS01174">
    <property type="entry name" value="LIPASE_GDXG_SER"/>
    <property type="match status" value="1"/>
</dbReference>
<dbReference type="Pfam" id="PF07859">
    <property type="entry name" value="Abhydrolase_3"/>
    <property type="match status" value="1"/>
</dbReference>
<evidence type="ECO:0000313" key="6">
    <source>
        <dbReference type="EMBL" id="CAJ0887163.1"/>
    </source>
</evidence>
<gene>
    <name evidence="6" type="primary">aes_4</name>
    <name evidence="7" type="ORF">R77564_04387</name>
    <name evidence="6" type="ORF">R77567_03912</name>
</gene>
<dbReference type="InterPro" id="IPR033140">
    <property type="entry name" value="Lipase_GDXG_put_SER_AS"/>
</dbReference>
<dbReference type="InterPro" id="IPR029058">
    <property type="entry name" value="AB_hydrolase_fold"/>
</dbReference>
<reference evidence="6 8" key="1">
    <citation type="submission" date="2023-07" db="EMBL/GenBank/DDBJ databases">
        <authorList>
            <person name="Peeters C."/>
        </authorList>
    </citation>
    <scope>NUCLEOTIDE SEQUENCE</scope>
    <source>
        <strain evidence="7 8">LMG 32965</strain>
        <strain evidence="6">R-77567</strain>
    </source>
</reference>
<evidence type="ECO:0000259" key="5">
    <source>
        <dbReference type="Pfam" id="PF07859"/>
    </source>
</evidence>
<comment type="similarity">
    <text evidence="1">Belongs to the 'GDXG' lipolytic enzyme family.</text>
</comment>
<dbReference type="RefSeq" id="WP_206272586.1">
    <property type="nucleotide sequence ID" value="NZ_CAUDKO010000010.1"/>
</dbReference>
<dbReference type="InterPro" id="IPR050300">
    <property type="entry name" value="GDXG_lipolytic_enzyme"/>
</dbReference>
<dbReference type="Proteomes" id="UP001189792">
    <property type="component" value="Unassembled WGS sequence"/>
</dbReference>
<evidence type="ECO:0000256" key="2">
    <source>
        <dbReference type="ARBA" id="ARBA00022801"/>
    </source>
</evidence>
<comment type="caution">
    <text evidence="6">The sequence shown here is derived from an EMBL/GenBank/DDBJ whole genome shotgun (WGS) entry which is preliminary data.</text>
</comment>
<evidence type="ECO:0000313" key="9">
    <source>
        <dbReference type="Proteomes" id="UP001190491"/>
    </source>
</evidence>
<sequence>MAKRRLVLLVLLLSAVALVAAVTSPWPSVLAIRVIFDRGAAQASKALEPLVPNDVAVQTDLAYDPSDPDARLDIYRGKAAPAGGPVIVWFHGGGFVSGRRGDLANYLKILAGKGFTVVNVDYTIAPEATYPTPIRQANRALAFLSAQASQLKINADKMVLAGDSAGAQIAAQTAAMVTNERYAQVLGISPQPLANQIAGVLLYCGVYDITQMGQSGGLGAWFVKATTWAYSGKRDWRTAPGFHTMSITPYVDGRFPRTFISAGNADPLGPQSVALAGALQAQGVNVTPLFYPNDYRPPLGHEYQFRLDTEAGMVALTQSVAWLKSL</sequence>
<protein>
    <submittedName>
        <fullName evidence="6">Acetyl esterase</fullName>
        <ecNumber evidence="6">3.1.1.-</ecNumber>
    </submittedName>
</protein>
<feature type="signal peptide" evidence="4">
    <location>
        <begin position="1"/>
        <end position="20"/>
    </location>
</feature>
<feature type="active site" evidence="3">
    <location>
        <position position="164"/>
    </location>
</feature>
<dbReference type="EMBL" id="CAUDLI010000011">
    <property type="protein sequence ID" value="CAJ0899962.1"/>
    <property type="molecule type" value="Genomic_DNA"/>
</dbReference>
<dbReference type="PANTHER" id="PTHR48081">
    <property type="entry name" value="AB HYDROLASE SUPERFAMILY PROTEIN C4A8.06C"/>
    <property type="match status" value="1"/>
</dbReference>
<dbReference type="AlphaFoldDB" id="A0AAD2C0G7"/>
<keyword evidence="2 6" id="KW-0378">Hydrolase</keyword>
<organism evidence="6 9">
    <name type="scientific">Ralstonia flatus</name>
    <dbReference type="NCBI Taxonomy" id="3058601"/>
    <lineage>
        <taxon>Bacteria</taxon>
        <taxon>Pseudomonadati</taxon>
        <taxon>Pseudomonadota</taxon>
        <taxon>Betaproteobacteria</taxon>
        <taxon>Burkholderiales</taxon>
        <taxon>Burkholderiaceae</taxon>
        <taxon>Ralstonia</taxon>
    </lineage>
</organism>
<dbReference type="Gene3D" id="3.40.50.1820">
    <property type="entry name" value="alpha/beta hydrolase"/>
    <property type="match status" value="1"/>
</dbReference>
<feature type="domain" description="Alpha/beta hydrolase fold-3" evidence="5">
    <location>
        <begin position="87"/>
        <end position="293"/>
    </location>
</feature>
<evidence type="ECO:0000256" key="4">
    <source>
        <dbReference type="SAM" id="SignalP"/>
    </source>
</evidence>
<proteinExistence type="inferred from homology"/>
<dbReference type="EC" id="3.1.1.-" evidence="6"/>
<dbReference type="SUPFAM" id="SSF53474">
    <property type="entry name" value="alpha/beta-Hydrolases"/>
    <property type="match status" value="1"/>
</dbReference>